<protein>
    <recommendedName>
        <fullName evidence="5">Alpha/beta hydrolase</fullName>
    </recommendedName>
</protein>
<dbReference type="EMBL" id="JAMOIL010000007">
    <property type="protein sequence ID" value="MCM0620012.1"/>
    <property type="molecule type" value="Genomic_DNA"/>
</dbReference>
<proteinExistence type="predicted"/>
<dbReference type="RefSeq" id="WP_250826715.1">
    <property type="nucleotide sequence ID" value="NZ_JAMOIL010000007.1"/>
</dbReference>
<accession>A0A9X2D739</accession>
<evidence type="ECO:0000313" key="4">
    <source>
        <dbReference type="Proteomes" id="UP001139485"/>
    </source>
</evidence>
<organism evidence="3 4">
    <name type="scientific">Nocardioides bruguierae</name>
    <dbReference type="NCBI Taxonomy" id="2945102"/>
    <lineage>
        <taxon>Bacteria</taxon>
        <taxon>Bacillati</taxon>
        <taxon>Actinomycetota</taxon>
        <taxon>Actinomycetes</taxon>
        <taxon>Propionibacteriales</taxon>
        <taxon>Nocardioidaceae</taxon>
        <taxon>Nocardioides</taxon>
    </lineage>
</organism>
<keyword evidence="2" id="KW-0732">Signal</keyword>
<evidence type="ECO:0000313" key="3">
    <source>
        <dbReference type="EMBL" id="MCM0620012.1"/>
    </source>
</evidence>
<dbReference type="Proteomes" id="UP001139485">
    <property type="component" value="Unassembled WGS sequence"/>
</dbReference>
<dbReference type="SUPFAM" id="SSF53474">
    <property type="entry name" value="alpha/beta-Hydrolases"/>
    <property type="match status" value="1"/>
</dbReference>
<evidence type="ECO:0000256" key="1">
    <source>
        <dbReference type="SAM" id="MobiDB-lite"/>
    </source>
</evidence>
<feature type="chain" id="PRO_5040993218" description="Alpha/beta hydrolase" evidence="2">
    <location>
        <begin position="29"/>
        <end position="242"/>
    </location>
</feature>
<dbReference type="AlphaFoldDB" id="A0A9X2D739"/>
<keyword evidence="4" id="KW-1185">Reference proteome</keyword>
<name>A0A9X2D739_9ACTN</name>
<reference evidence="3" key="1">
    <citation type="submission" date="2022-05" db="EMBL/GenBank/DDBJ databases">
        <authorList>
            <person name="Tuo L."/>
        </authorList>
    </citation>
    <scope>NUCLEOTIDE SEQUENCE</scope>
    <source>
        <strain evidence="3">BSK12Z-4</strain>
    </source>
</reference>
<evidence type="ECO:0008006" key="5">
    <source>
        <dbReference type="Google" id="ProtNLM"/>
    </source>
</evidence>
<feature type="region of interest" description="Disordered" evidence="1">
    <location>
        <begin position="222"/>
        <end position="242"/>
    </location>
</feature>
<feature type="signal peptide" evidence="2">
    <location>
        <begin position="1"/>
        <end position="28"/>
    </location>
</feature>
<gene>
    <name evidence="3" type="ORF">M8330_06850</name>
</gene>
<comment type="caution">
    <text evidence="3">The sequence shown here is derived from an EMBL/GenBank/DDBJ whole genome shotgun (WGS) entry which is preliminary data.</text>
</comment>
<sequence length="242" mass="23326">MARLRSLPALLLAPSLCAVLLLAGCSAAEEGPGAAAPIPTIDPSATGAVELAGAELTQWGAGDAVVLLVGGRDAAAWAPLAEVLAADGQRVLALTGDVAAAELSAVVTDLAEEDADGALSLVGTGEQGDAVLGLGVEDPDLVAGLAVLSPTSAVGGAGALPTTLVVGEDSAAADVADGIGMAAAASGEVQVYAVPGRATGLRLLRGPRAEAVVSFVADRLTGSATDPLSPVTPSQSDEPLGA</sequence>
<dbReference type="PROSITE" id="PS51257">
    <property type="entry name" value="PROKAR_LIPOPROTEIN"/>
    <property type="match status" value="1"/>
</dbReference>
<evidence type="ECO:0000256" key="2">
    <source>
        <dbReference type="SAM" id="SignalP"/>
    </source>
</evidence>
<dbReference type="InterPro" id="IPR029058">
    <property type="entry name" value="AB_hydrolase_fold"/>
</dbReference>